<evidence type="ECO:0000313" key="1">
    <source>
        <dbReference type="EMBL" id="CAD7637166.1"/>
    </source>
</evidence>
<sequence>MLWWLWRMRYEMELVGIALKGTVLVPKFMVRNLLVSILLIIQTQLLSVGSRPTGHPYSYEQVIPEAQLLANDPHINCILHRTDKTGRQIVISNSFSIVMGLSVRTLWALPLDGKGYPGVMFCQTGK</sequence>
<dbReference type="Proteomes" id="UP000728032">
    <property type="component" value="Unassembled WGS sequence"/>
</dbReference>
<dbReference type="AlphaFoldDB" id="A0A7R9Q935"/>
<gene>
    <name evidence="1" type="ORF">ONB1V03_LOCUS655</name>
</gene>
<protein>
    <submittedName>
        <fullName evidence="1">Uncharacterized protein</fullName>
    </submittedName>
</protein>
<dbReference type="EMBL" id="OC914879">
    <property type="protein sequence ID" value="CAD7637166.1"/>
    <property type="molecule type" value="Genomic_DNA"/>
</dbReference>
<evidence type="ECO:0000313" key="2">
    <source>
        <dbReference type="Proteomes" id="UP000728032"/>
    </source>
</evidence>
<keyword evidence="2" id="KW-1185">Reference proteome</keyword>
<accession>A0A7R9Q935</accession>
<dbReference type="EMBL" id="CAJPVJ010000054">
    <property type="protein sequence ID" value="CAG2159790.1"/>
    <property type="molecule type" value="Genomic_DNA"/>
</dbReference>
<proteinExistence type="predicted"/>
<organism evidence="1">
    <name type="scientific">Oppiella nova</name>
    <dbReference type="NCBI Taxonomy" id="334625"/>
    <lineage>
        <taxon>Eukaryota</taxon>
        <taxon>Metazoa</taxon>
        <taxon>Ecdysozoa</taxon>
        <taxon>Arthropoda</taxon>
        <taxon>Chelicerata</taxon>
        <taxon>Arachnida</taxon>
        <taxon>Acari</taxon>
        <taxon>Acariformes</taxon>
        <taxon>Sarcoptiformes</taxon>
        <taxon>Oribatida</taxon>
        <taxon>Brachypylina</taxon>
        <taxon>Oppioidea</taxon>
        <taxon>Oppiidae</taxon>
        <taxon>Oppiella</taxon>
    </lineage>
</organism>
<name>A0A7R9Q935_9ACAR</name>
<reference evidence="1" key="1">
    <citation type="submission" date="2020-11" db="EMBL/GenBank/DDBJ databases">
        <authorList>
            <person name="Tran Van P."/>
        </authorList>
    </citation>
    <scope>NUCLEOTIDE SEQUENCE</scope>
</reference>